<evidence type="ECO:0000256" key="4">
    <source>
        <dbReference type="SAM" id="MobiDB-lite"/>
    </source>
</evidence>
<dbReference type="InterPro" id="IPR010402">
    <property type="entry name" value="CCT_domain"/>
</dbReference>
<feature type="domain" description="CCT" evidence="5">
    <location>
        <begin position="1"/>
        <end position="29"/>
    </location>
</feature>
<dbReference type="AlphaFoldDB" id="A0AAW2KFH5"/>
<dbReference type="GO" id="GO:0005634">
    <property type="term" value="C:nucleus"/>
    <property type="evidence" value="ECO:0007669"/>
    <property type="project" value="UniProtKB-SubCell"/>
</dbReference>
<dbReference type="GO" id="GO:0009909">
    <property type="term" value="P:regulation of flower development"/>
    <property type="evidence" value="ECO:0007669"/>
    <property type="project" value="InterPro"/>
</dbReference>
<evidence type="ECO:0000256" key="1">
    <source>
        <dbReference type="ARBA" id="ARBA00004123"/>
    </source>
</evidence>
<reference evidence="6" key="2">
    <citation type="journal article" date="2024" name="Plant">
        <title>Genomic evolution and insights into agronomic trait innovations of Sesamum species.</title>
        <authorList>
            <person name="Miao H."/>
            <person name="Wang L."/>
            <person name="Qu L."/>
            <person name="Liu H."/>
            <person name="Sun Y."/>
            <person name="Le M."/>
            <person name="Wang Q."/>
            <person name="Wei S."/>
            <person name="Zheng Y."/>
            <person name="Lin W."/>
            <person name="Duan Y."/>
            <person name="Cao H."/>
            <person name="Xiong S."/>
            <person name="Wang X."/>
            <person name="Wei L."/>
            <person name="Li C."/>
            <person name="Ma Q."/>
            <person name="Ju M."/>
            <person name="Zhao R."/>
            <person name="Li G."/>
            <person name="Mu C."/>
            <person name="Tian Q."/>
            <person name="Mei H."/>
            <person name="Zhang T."/>
            <person name="Gao T."/>
            <person name="Zhang H."/>
        </authorList>
    </citation>
    <scope>NUCLEOTIDE SEQUENCE</scope>
    <source>
        <strain evidence="6">G01</strain>
    </source>
</reference>
<evidence type="ECO:0000256" key="2">
    <source>
        <dbReference type="ARBA" id="ARBA00023242"/>
    </source>
</evidence>
<evidence type="ECO:0000313" key="6">
    <source>
        <dbReference type="EMBL" id="KAL0305238.1"/>
    </source>
</evidence>
<evidence type="ECO:0000256" key="3">
    <source>
        <dbReference type="PROSITE-ProRule" id="PRU00357"/>
    </source>
</evidence>
<dbReference type="Pfam" id="PF06203">
    <property type="entry name" value="CCT"/>
    <property type="match status" value="1"/>
</dbReference>
<name>A0AAW2KFH5_9LAMI</name>
<organism evidence="6">
    <name type="scientific">Sesamum angustifolium</name>
    <dbReference type="NCBI Taxonomy" id="2727405"/>
    <lineage>
        <taxon>Eukaryota</taxon>
        <taxon>Viridiplantae</taxon>
        <taxon>Streptophyta</taxon>
        <taxon>Embryophyta</taxon>
        <taxon>Tracheophyta</taxon>
        <taxon>Spermatophyta</taxon>
        <taxon>Magnoliopsida</taxon>
        <taxon>eudicotyledons</taxon>
        <taxon>Gunneridae</taxon>
        <taxon>Pentapetalae</taxon>
        <taxon>asterids</taxon>
        <taxon>lamiids</taxon>
        <taxon>Lamiales</taxon>
        <taxon>Pedaliaceae</taxon>
        <taxon>Sesamum</taxon>
    </lineage>
</organism>
<dbReference type="EMBL" id="JACGWK010000132">
    <property type="protein sequence ID" value="KAL0305238.1"/>
    <property type="molecule type" value="Genomic_DNA"/>
</dbReference>
<dbReference type="PROSITE" id="PS51017">
    <property type="entry name" value="CCT"/>
    <property type="match status" value="1"/>
</dbReference>
<dbReference type="InterPro" id="IPR045281">
    <property type="entry name" value="CONSTANS-like"/>
</dbReference>
<dbReference type="PANTHER" id="PTHR31319:SF110">
    <property type="entry name" value="CCT MOTIF FAMILY PROTEIN"/>
    <property type="match status" value="1"/>
</dbReference>
<evidence type="ECO:0000259" key="5">
    <source>
        <dbReference type="PROSITE" id="PS51017"/>
    </source>
</evidence>
<dbReference type="GO" id="GO:0003700">
    <property type="term" value="F:DNA-binding transcription factor activity"/>
    <property type="evidence" value="ECO:0007669"/>
    <property type="project" value="TreeGrafter"/>
</dbReference>
<gene>
    <name evidence="6" type="ORF">Sangu_3044600</name>
</gene>
<comment type="subcellular location">
    <subcellularLocation>
        <location evidence="1 3">Nucleus</location>
    </subcellularLocation>
</comment>
<proteinExistence type="predicted"/>
<reference evidence="6" key="1">
    <citation type="submission" date="2020-06" db="EMBL/GenBank/DDBJ databases">
        <authorList>
            <person name="Li T."/>
            <person name="Hu X."/>
            <person name="Zhang T."/>
            <person name="Song X."/>
            <person name="Zhang H."/>
            <person name="Dai N."/>
            <person name="Sheng W."/>
            <person name="Hou X."/>
            <person name="Wei L."/>
        </authorList>
    </citation>
    <scope>NUCLEOTIDE SEQUENCE</scope>
    <source>
        <strain evidence="6">G01</strain>
        <tissue evidence="6">Leaf</tissue>
    </source>
</reference>
<accession>A0AAW2KFH5</accession>
<keyword evidence="2 3" id="KW-0539">Nucleus</keyword>
<sequence>MVKVGKMQYACRKTLADSRPRVRGRFAKNDELGELARTTGSNHEDDTDEDVSLFSNSNIPDHQRKANVKEEDLDSSDIFAHISGVNSFKCNYPIQSWI</sequence>
<protein>
    <recommendedName>
        <fullName evidence="5">CCT domain-containing protein</fullName>
    </recommendedName>
</protein>
<feature type="region of interest" description="Disordered" evidence="4">
    <location>
        <begin position="26"/>
        <end position="62"/>
    </location>
</feature>
<comment type="caution">
    <text evidence="6">The sequence shown here is derived from an EMBL/GenBank/DDBJ whole genome shotgun (WGS) entry which is preliminary data.</text>
</comment>
<dbReference type="PANTHER" id="PTHR31319">
    <property type="entry name" value="ZINC FINGER PROTEIN CONSTANS-LIKE 4"/>
    <property type="match status" value="1"/>
</dbReference>